<keyword evidence="4" id="KW-0539">Nucleus</keyword>
<gene>
    <name evidence="6" type="ORF">RHOBADRAFT_56450</name>
</gene>
<dbReference type="EMBL" id="KQ474092">
    <property type="protein sequence ID" value="KPV71598.1"/>
    <property type="molecule type" value="Genomic_DNA"/>
</dbReference>
<evidence type="ECO:0000256" key="5">
    <source>
        <dbReference type="SAM" id="MobiDB-lite"/>
    </source>
</evidence>
<dbReference type="RefSeq" id="XP_018267647.1">
    <property type="nucleotide sequence ID" value="XM_018418352.1"/>
</dbReference>
<dbReference type="InterPro" id="IPR019186">
    <property type="entry name" value="Nucleolar_protein_12"/>
</dbReference>
<dbReference type="STRING" id="578459.A0A0P9EPZ4"/>
<feature type="compositionally biased region" description="Basic residues" evidence="5">
    <location>
        <begin position="1"/>
        <end position="11"/>
    </location>
</feature>
<dbReference type="GO" id="GO:0005730">
    <property type="term" value="C:nucleolus"/>
    <property type="evidence" value="ECO:0007669"/>
    <property type="project" value="UniProtKB-SubCell"/>
</dbReference>
<dbReference type="GO" id="GO:0019843">
    <property type="term" value="F:rRNA binding"/>
    <property type="evidence" value="ECO:0007669"/>
    <property type="project" value="TreeGrafter"/>
</dbReference>
<protein>
    <recommendedName>
        <fullName evidence="8">Nucleolar protein 12</fullName>
    </recommendedName>
</protein>
<dbReference type="PANTHER" id="PTHR14577:SF0">
    <property type="entry name" value="NUCLEOLAR PROTEIN 12"/>
    <property type="match status" value="1"/>
</dbReference>
<dbReference type="PANTHER" id="PTHR14577">
    <property type="entry name" value="NUCLEOLAR PROTEIN 12"/>
    <property type="match status" value="1"/>
</dbReference>
<dbReference type="OMA" id="KPVARMK"/>
<comment type="similarity">
    <text evidence="2">Belongs to the RRP17 family.</text>
</comment>
<reference evidence="6 7" key="1">
    <citation type="journal article" date="2015" name="Front. Microbiol.">
        <title>Genome sequence of the plant growth promoting endophytic yeast Rhodotorula graminis WP1.</title>
        <authorList>
            <person name="Firrincieli A."/>
            <person name="Otillar R."/>
            <person name="Salamov A."/>
            <person name="Schmutz J."/>
            <person name="Khan Z."/>
            <person name="Redman R.S."/>
            <person name="Fleck N.D."/>
            <person name="Lindquist E."/>
            <person name="Grigoriev I.V."/>
            <person name="Doty S.L."/>
        </authorList>
    </citation>
    <scope>NUCLEOTIDE SEQUENCE [LARGE SCALE GENOMIC DNA]</scope>
    <source>
        <strain evidence="6 7">WP1</strain>
    </source>
</reference>
<dbReference type="Proteomes" id="UP000053890">
    <property type="component" value="Unassembled WGS sequence"/>
</dbReference>
<dbReference type="Pfam" id="PF09805">
    <property type="entry name" value="Nop25"/>
    <property type="match status" value="1"/>
</dbReference>
<dbReference type="AlphaFoldDB" id="A0A0P9EPZ4"/>
<evidence type="ECO:0000313" key="6">
    <source>
        <dbReference type="EMBL" id="KPV71598.1"/>
    </source>
</evidence>
<evidence type="ECO:0000313" key="7">
    <source>
        <dbReference type="Proteomes" id="UP000053890"/>
    </source>
</evidence>
<keyword evidence="7" id="KW-1185">Reference proteome</keyword>
<feature type="region of interest" description="Disordered" evidence="5">
    <location>
        <begin position="1"/>
        <end position="29"/>
    </location>
</feature>
<proteinExistence type="inferred from homology"/>
<feature type="compositionally biased region" description="Basic and acidic residues" evidence="5">
    <location>
        <begin position="54"/>
        <end position="96"/>
    </location>
</feature>
<feature type="compositionally biased region" description="Acidic residues" evidence="5">
    <location>
        <begin position="101"/>
        <end position="124"/>
    </location>
</feature>
<dbReference type="OrthoDB" id="551633at2759"/>
<comment type="subcellular location">
    <subcellularLocation>
        <location evidence="1">Nucleus</location>
        <location evidence="1">Nucleolus</location>
    </subcellularLocation>
</comment>
<evidence type="ECO:0000256" key="3">
    <source>
        <dbReference type="ARBA" id="ARBA00023054"/>
    </source>
</evidence>
<feature type="compositionally biased region" description="Basic residues" evidence="5">
    <location>
        <begin position="213"/>
        <end position="234"/>
    </location>
</feature>
<evidence type="ECO:0000256" key="4">
    <source>
        <dbReference type="ARBA" id="ARBA00023242"/>
    </source>
</evidence>
<evidence type="ECO:0008006" key="8">
    <source>
        <dbReference type="Google" id="ProtNLM"/>
    </source>
</evidence>
<evidence type="ECO:0000256" key="1">
    <source>
        <dbReference type="ARBA" id="ARBA00004604"/>
    </source>
</evidence>
<sequence>MPPPRKGKGKGKARDNGLDSNGRPAKIKRVKEVVFDPEARKEYLTGFSKRKKAKQAEKVKRAISREKDALREMRTQVREKRKEQAAHNVRMAREAYGDAEGGGDDDDDDEFDGLDSDSDDDSDAASDSGALVEGETAYEAPDGDLATVVVEPLSLSRSPTPEPLVDLSTSTLPPRASTSRPAQQSSLYKKRVRNTVQARPKMSREDKKLRATGGKKVKKQMTNRMKGTKARSAK</sequence>
<keyword evidence="3" id="KW-0175">Coiled coil</keyword>
<feature type="compositionally biased region" description="Polar residues" evidence="5">
    <location>
        <begin position="167"/>
        <end position="187"/>
    </location>
</feature>
<organism evidence="6 7">
    <name type="scientific">Rhodotorula graminis (strain WP1)</name>
    <dbReference type="NCBI Taxonomy" id="578459"/>
    <lineage>
        <taxon>Eukaryota</taxon>
        <taxon>Fungi</taxon>
        <taxon>Dikarya</taxon>
        <taxon>Basidiomycota</taxon>
        <taxon>Pucciniomycotina</taxon>
        <taxon>Microbotryomycetes</taxon>
        <taxon>Sporidiobolales</taxon>
        <taxon>Sporidiobolaceae</taxon>
        <taxon>Rhodotorula</taxon>
    </lineage>
</organism>
<evidence type="ECO:0000256" key="2">
    <source>
        <dbReference type="ARBA" id="ARBA00007175"/>
    </source>
</evidence>
<accession>A0A0P9EPZ4</accession>
<feature type="region of interest" description="Disordered" evidence="5">
    <location>
        <begin position="46"/>
        <end position="234"/>
    </location>
</feature>
<dbReference type="GeneID" id="28978799"/>
<name>A0A0P9EPZ4_RHOGW</name>